<organism evidence="3 4">
    <name type="scientific">Chaetomium fimeti</name>
    <dbReference type="NCBI Taxonomy" id="1854472"/>
    <lineage>
        <taxon>Eukaryota</taxon>
        <taxon>Fungi</taxon>
        <taxon>Dikarya</taxon>
        <taxon>Ascomycota</taxon>
        <taxon>Pezizomycotina</taxon>
        <taxon>Sordariomycetes</taxon>
        <taxon>Sordariomycetidae</taxon>
        <taxon>Sordariales</taxon>
        <taxon>Chaetomiaceae</taxon>
        <taxon>Chaetomium</taxon>
    </lineage>
</organism>
<feature type="compositionally biased region" description="Polar residues" evidence="1">
    <location>
        <begin position="1"/>
        <end position="10"/>
    </location>
</feature>
<sequence length="91" mass="10064">MNERSSTLRSSQDDDHAEKASKKEAKPKSAYSTDDFWIALRSVYALVMLGASAWIVDQGTKPTTNWIALPWAAYCIVCVSACSHLIITQLT</sequence>
<keyword evidence="2" id="KW-0472">Membrane</keyword>
<keyword evidence="2" id="KW-1133">Transmembrane helix</keyword>
<reference evidence="3" key="1">
    <citation type="journal article" date="2023" name="Mol. Phylogenet. Evol.">
        <title>Genome-scale phylogeny and comparative genomics of the fungal order Sordariales.</title>
        <authorList>
            <person name="Hensen N."/>
            <person name="Bonometti L."/>
            <person name="Westerberg I."/>
            <person name="Brannstrom I.O."/>
            <person name="Guillou S."/>
            <person name="Cros-Aarteil S."/>
            <person name="Calhoun S."/>
            <person name="Haridas S."/>
            <person name="Kuo A."/>
            <person name="Mondo S."/>
            <person name="Pangilinan J."/>
            <person name="Riley R."/>
            <person name="LaButti K."/>
            <person name="Andreopoulos B."/>
            <person name="Lipzen A."/>
            <person name="Chen C."/>
            <person name="Yan M."/>
            <person name="Daum C."/>
            <person name="Ng V."/>
            <person name="Clum A."/>
            <person name="Steindorff A."/>
            <person name="Ohm R.A."/>
            <person name="Martin F."/>
            <person name="Silar P."/>
            <person name="Natvig D.O."/>
            <person name="Lalanne C."/>
            <person name="Gautier V."/>
            <person name="Ament-Velasquez S.L."/>
            <person name="Kruys A."/>
            <person name="Hutchinson M.I."/>
            <person name="Powell A.J."/>
            <person name="Barry K."/>
            <person name="Miller A.N."/>
            <person name="Grigoriev I.V."/>
            <person name="Debuchy R."/>
            <person name="Gladieux P."/>
            <person name="Hiltunen Thoren M."/>
            <person name="Johannesson H."/>
        </authorList>
    </citation>
    <scope>NUCLEOTIDE SEQUENCE</scope>
    <source>
        <strain evidence="3">CBS 168.71</strain>
    </source>
</reference>
<feature type="transmembrane region" description="Helical" evidence="2">
    <location>
        <begin position="68"/>
        <end position="87"/>
    </location>
</feature>
<protein>
    <submittedName>
        <fullName evidence="3">Uncharacterized protein</fullName>
    </submittedName>
</protein>
<dbReference type="GeneID" id="87841506"/>
<feature type="transmembrane region" description="Helical" evidence="2">
    <location>
        <begin position="36"/>
        <end position="56"/>
    </location>
</feature>
<evidence type="ECO:0000256" key="2">
    <source>
        <dbReference type="SAM" id="Phobius"/>
    </source>
</evidence>
<evidence type="ECO:0000256" key="1">
    <source>
        <dbReference type="SAM" id="MobiDB-lite"/>
    </source>
</evidence>
<evidence type="ECO:0000313" key="4">
    <source>
        <dbReference type="Proteomes" id="UP001278766"/>
    </source>
</evidence>
<evidence type="ECO:0000313" key="3">
    <source>
        <dbReference type="EMBL" id="KAK3292622.1"/>
    </source>
</evidence>
<proteinExistence type="predicted"/>
<feature type="region of interest" description="Disordered" evidence="1">
    <location>
        <begin position="1"/>
        <end position="30"/>
    </location>
</feature>
<keyword evidence="2" id="KW-0812">Transmembrane</keyword>
<dbReference type="Proteomes" id="UP001278766">
    <property type="component" value="Unassembled WGS sequence"/>
</dbReference>
<dbReference type="EMBL" id="JAUEPN010000007">
    <property type="protein sequence ID" value="KAK3292622.1"/>
    <property type="molecule type" value="Genomic_DNA"/>
</dbReference>
<dbReference type="AlphaFoldDB" id="A0AAE0LPI0"/>
<dbReference type="RefSeq" id="XP_062656136.1">
    <property type="nucleotide sequence ID" value="XM_062804558.1"/>
</dbReference>
<reference evidence="3" key="2">
    <citation type="submission" date="2023-06" db="EMBL/GenBank/DDBJ databases">
        <authorList>
            <consortium name="Lawrence Berkeley National Laboratory"/>
            <person name="Haridas S."/>
            <person name="Hensen N."/>
            <person name="Bonometti L."/>
            <person name="Westerberg I."/>
            <person name="Brannstrom I.O."/>
            <person name="Guillou S."/>
            <person name="Cros-Aarteil S."/>
            <person name="Calhoun S."/>
            <person name="Kuo A."/>
            <person name="Mondo S."/>
            <person name="Pangilinan J."/>
            <person name="Riley R."/>
            <person name="Labutti K."/>
            <person name="Andreopoulos B."/>
            <person name="Lipzen A."/>
            <person name="Chen C."/>
            <person name="Yanf M."/>
            <person name="Daum C."/>
            <person name="Ng V."/>
            <person name="Clum A."/>
            <person name="Steindorff A."/>
            <person name="Ohm R."/>
            <person name="Martin F."/>
            <person name="Silar P."/>
            <person name="Natvig D."/>
            <person name="Lalanne C."/>
            <person name="Gautier V."/>
            <person name="Ament-Velasquez S.L."/>
            <person name="Kruys A."/>
            <person name="Hutchinson M.I."/>
            <person name="Powell A.J."/>
            <person name="Barry K."/>
            <person name="Miller A.N."/>
            <person name="Grigoriev I.V."/>
            <person name="Debuchy R."/>
            <person name="Gladieux P."/>
            <person name="Thoren M.H."/>
            <person name="Johannesson H."/>
        </authorList>
    </citation>
    <scope>NUCLEOTIDE SEQUENCE</scope>
    <source>
        <strain evidence="3">CBS 168.71</strain>
    </source>
</reference>
<name>A0AAE0LPI0_9PEZI</name>
<gene>
    <name evidence="3" type="ORF">B0H64DRAFT_407183</name>
</gene>
<comment type="caution">
    <text evidence="3">The sequence shown here is derived from an EMBL/GenBank/DDBJ whole genome shotgun (WGS) entry which is preliminary data.</text>
</comment>
<keyword evidence="4" id="KW-1185">Reference proteome</keyword>
<accession>A0AAE0LPI0</accession>
<feature type="compositionally biased region" description="Basic and acidic residues" evidence="1">
    <location>
        <begin position="11"/>
        <end position="27"/>
    </location>
</feature>